<sequence>MKVSTLNKCIATIKQVKRAVNSPPEEKIAMGHGRYSLGRFKSSPQLAKSRGCIYLATIPHGEHSFYLKIGISKYIDANTRNNSLPSGSKILKQEVAELHRCFQAEQIILKEEKQEGFVIPPLLRFQGYSEVLMQLPLKSKVKQDYYARLKSAIEETKDYDEFIKL</sequence>
<name>A0A222GBT1_9GAMM</name>
<evidence type="ECO:0000313" key="1">
    <source>
        <dbReference type="EMBL" id="ASP49339.1"/>
    </source>
</evidence>
<reference evidence="1 2" key="1">
    <citation type="submission" date="2017-08" db="EMBL/GenBank/DDBJ databases">
        <title>Complete genome of Colwellia sp. NB097-1, a psychrophile bacterium ioslated from Bering Sea.</title>
        <authorList>
            <person name="Chen X."/>
        </authorList>
    </citation>
    <scope>NUCLEOTIDE SEQUENCE [LARGE SCALE GENOMIC DNA]</scope>
    <source>
        <strain evidence="1 2">NB097-1</strain>
    </source>
</reference>
<dbReference type="AlphaFoldDB" id="A0A222GBT1"/>
<evidence type="ECO:0000313" key="2">
    <source>
        <dbReference type="Proteomes" id="UP000202259"/>
    </source>
</evidence>
<accession>A0A222GBT1</accession>
<gene>
    <name evidence="1" type="ORF">B5D82_17100</name>
</gene>
<organism evidence="1 2">
    <name type="scientific">Cognaticolwellia beringensis</name>
    <dbReference type="NCBI Taxonomy" id="1967665"/>
    <lineage>
        <taxon>Bacteria</taxon>
        <taxon>Pseudomonadati</taxon>
        <taxon>Pseudomonadota</taxon>
        <taxon>Gammaproteobacteria</taxon>
        <taxon>Alteromonadales</taxon>
        <taxon>Colwelliaceae</taxon>
        <taxon>Cognaticolwellia</taxon>
    </lineage>
</organism>
<proteinExistence type="predicted"/>
<keyword evidence="2" id="KW-1185">Reference proteome</keyword>
<dbReference type="EMBL" id="CP020465">
    <property type="protein sequence ID" value="ASP49339.1"/>
    <property type="molecule type" value="Genomic_DNA"/>
</dbReference>
<dbReference type="OrthoDB" id="6229313at2"/>
<protein>
    <submittedName>
        <fullName evidence="1">Uncharacterized protein</fullName>
    </submittedName>
</protein>
<dbReference type="KEGG" id="cber:B5D82_17100"/>
<dbReference type="RefSeq" id="WP_081153239.1">
    <property type="nucleotide sequence ID" value="NZ_CP020465.1"/>
</dbReference>
<dbReference type="Proteomes" id="UP000202259">
    <property type="component" value="Chromosome"/>
</dbReference>